<dbReference type="InterPro" id="IPR021243">
    <property type="entry name" value="DUF2804"/>
</dbReference>
<evidence type="ECO:0000313" key="2">
    <source>
        <dbReference type="Proteomes" id="UP001198163"/>
    </source>
</evidence>
<accession>A0AAE3ELN9</accession>
<organism evidence="1 2">
    <name type="scientific">Teretinema zuelzerae</name>
    <dbReference type="NCBI Taxonomy" id="156"/>
    <lineage>
        <taxon>Bacteria</taxon>
        <taxon>Pseudomonadati</taxon>
        <taxon>Spirochaetota</taxon>
        <taxon>Spirochaetia</taxon>
        <taxon>Spirochaetales</taxon>
        <taxon>Treponemataceae</taxon>
        <taxon>Teretinema</taxon>
    </lineage>
</organism>
<dbReference type="EMBL" id="JAINWA010000003">
    <property type="protein sequence ID" value="MCD1656166.1"/>
    <property type="molecule type" value="Genomic_DNA"/>
</dbReference>
<keyword evidence="2" id="KW-1185">Reference proteome</keyword>
<dbReference type="PANTHER" id="PTHR35868">
    <property type="entry name" value="DUF2804 DOMAIN-CONTAINING PROTEIN-RELATED"/>
    <property type="match status" value="1"/>
</dbReference>
<reference evidence="1" key="1">
    <citation type="submission" date="2021-08" db="EMBL/GenBank/DDBJ databases">
        <title>Comparative analyses of Brucepasteria parasyntrophica and Teretinema zuelzerae.</title>
        <authorList>
            <person name="Song Y."/>
            <person name="Brune A."/>
        </authorList>
    </citation>
    <scope>NUCLEOTIDE SEQUENCE</scope>
    <source>
        <strain evidence="1">DSM 1903</strain>
    </source>
</reference>
<gene>
    <name evidence="1" type="ORF">K7J14_15840</name>
</gene>
<proteinExistence type="predicted"/>
<dbReference type="PANTHER" id="PTHR35868:SF4">
    <property type="entry name" value="DUF2804 DOMAIN-CONTAINING PROTEIN"/>
    <property type="match status" value="1"/>
</dbReference>
<protein>
    <submittedName>
        <fullName evidence="1">DUF2804 domain-containing protein</fullName>
    </submittedName>
</protein>
<sequence>MGPAPDYPVKNGKACFGSFNGAFGHFDIRGMKRPFGDLPLPVSFTNLRIMETLRFLFCDSENIGEIEIFNSSFFGFMETTLWNRKTGRRIAYRRIIPPGLTRIPRSFLNGVTACRSHRRYVRIHSRMQKSLIHVDFDFLGDSVRPPCEGRLEMNPSEHEGGECSFLVPYEVRRRCQGSYMATGPLHGWISTGYDDRQISADQGVGFFDVRKTYLPLRSKSSTLVGMGRINGKLVSFHLANSLSRDDYRYNDNVLFIDGRAWPLPPVKITRPWGVTGDWIIQDTESMIDLVFTPISDSSRALSALIVRTMYHTVYGAFDGVLLTGEGERVVLKNFPGIGKKVLLRI</sequence>
<dbReference type="Proteomes" id="UP001198163">
    <property type="component" value="Unassembled WGS sequence"/>
</dbReference>
<dbReference type="RefSeq" id="WP_230758703.1">
    <property type="nucleotide sequence ID" value="NZ_JAINWA010000003.1"/>
</dbReference>
<comment type="caution">
    <text evidence="1">The sequence shown here is derived from an EMBL/GenBank/DDBJ whole genome shotgun (WGS) entry which is preliminary data.</text>
</comment>
<dbReference type="AlphaFoldDB" id="A0AAE3ELN9"/>
<dbReference type="Pfam" id="PF10974">
    <property type="entry name" value="DUF2804"/>
    <property type="match status" value="1"/>
</dbReference>
<evidence type="ECO:0000313" key="1">
    <source>
        <dbReference type="EMBL" id="MCD1656166.1"/>
    </source>
</evidence>
<name>A0AAE3ELN9_9SPIR</name>